<evidence type="ECO:0000313" key="2">
    <source>
        <dbReference type="EMBL" id="MPM38838.1"/>
    </source>
</evidence>
<dbReference type="EMBL" id="VSSQ01008425">
    <property type="protein sequence ID" value="MPM38838.1"/>
    <property type="molecule type" value="Genomic_DNA"/>
</dbReference>
<dbReference type="SUPFAM" id="SSF53448">
    <property type="entry name" value="Nucleotide-diphospho-sugar transferases"/>
    <property type="match status" value="1"/>
</dbReference>
<reference evidence="2" key="1">
    <citation type="submission" date="2019-08" db="EMBL/GenBank/DDBJ databases">
        <authorList>
            <person name="Kucharzyk K."/>
            <person name="Murdoch R.W."/>
            <person name="Higgins S."/>
            <person name="Loffler F."/>
        </authorList>
    </citation>
    <scope>NUCLEOTIDE SEQUENCE</scope>
</reference>
<dbReference type="Pfam" id="PF00535">
    <property type="entry name" value="Glycos_transf_2"/>
    <property type="match status" value="1"/>
</dbReference>
<dbReference type="InterPro" id="IPR029044">
    <property type="entry name" value="Nucleotide-diphossugar_trans"/>
</dbReference>
<accession>A0A644ZEW5</accession>
<dbReference type="Gene3D" id="3.90.550.10">
    <property type="entry name" value="Spore Coat Polysaccharide Biosynthesis Protein SpsA, Chain A"/>
    <property type="match status" value="1"/>
</dbReference>
<dbReference type="InterPro" id="IPR001173">
    <property type="entry name" value="Glyco_trans_2-like"/>
</dbReference>
<dbReference type="GO" id="GO:0016758">
    <property type="term" value="F:hexosyltransferase activity"/>
    <property type="evidence" value="ECO:0007669"/>
    <property type="project" value="UniProtKB-ARBA"/>
</dbReference>
<name>A0A644ZEW5_9ZZZZ</name>
<feature type="domain" description="Glycosyltransferase 2-like" evidence="1">
    <location>
        <begin position="7"/>
        <end position="163"/>
    </location>
</feature>
<gene>
    <name evidence="2" type="ORF">SDC9_85468</name>
</gene>
<comment type="caution">
    <text evidence="2">The sequence shown here is derived from an EMBL/GenBank/DDBJ whole genome shotgun (WGS) entry which is preliminary data.</text>
</comment>
<dbReference type="AlphaFoldDB" id="A0A644ZEW5"/>
<evidence type="ECO:0000259" key="1">
    <source>
        <dbReference type="Pfam" id="PF00535"/>
    </source>
</evidence>
<sequence>MTHPLVSVIIPTYKRTAEYLSRAVSSVQHQTYSNVEILVIDDSPDTYENRCEIETYMQSICGEKIKYFQNEKNIGGSLSRNRGIDNSKGDFVTFLDDDDEYMPEKVEKQLAFMIEGGYDLTFSNMIMYGKDGNVVDYREYKDIPAFDNKSLLHYHLMKHLTGTPTFMFKSDSLRKIGGFSDVKMGQEFYLMLKSIEQGLKIAYFPVCDVKVYKHADGGISQGKNKINGEKALYQFKKTYFRILSKRERVFIKFRHWAVMVIAYKRNGMHLKMLGAGFLALFSSPIDFFNQSYQFLAKILYTRKHNQEEL</sequence>
<dbReference type="PANTHER" id="PTHR22916">
    <property type="entry name" value="GLYCOSYLTRANSFERASE"/>
    <property type="match status" value="1"/>
</dbReference>
<proteinExistence type="predicted"/>
<dbReference type="PANTHER" id="PTHR22916:SF3">
    <property type="entry name" value="UDP-GLCNAC:BETAGAL BETA-1,3-N-ACETYLGLUCOSAMINYLTRANSFERASE-LIKE PROTEIN 1"/>
    <property type="match status" value="1"/>
</dbReference>
<organism evidence="2">
    <name type="scientific">bioreactor metagenome</name>
    <dbReference type="NCBI Taxonomy" id="1076179"/>
    <lineage>
        <taxon>unclassified sequences</taxon>
        <taxon>metagenomes</taxon>
        <taxon>ecological metagenomes</taxon>
    </lineage>
</organism>
<protein>
    <recommendedName>
        <fullName evidence="1">Glycosyltransferase 2-like domain-containing protein</fullName>
    </recommendedName>
</protein>